<gene>
    <name evidence="1" type="ORF">MNB_SM-7-1023</name>
</gene>
<reference evidence="1" key="1">
    <citation type="submission" date="2016-10" db="EMBL/GenBank/DDBJ databases">
        <authorList>
            <person name="de Groot N.N."/>
        </authorList>
    </citation>
    <scope>NUCLEOTIDE SEQUENCE</scope>
</reference>
<name>A0A1W1BKZ5_9ZZZZ</name>
<dbReference type="EMBL" id="FPHB01000022">
    <property type="protein sequence ID" value="SFV54178.1"/>
    <property type="molecule type" value="Genomic_DNA"/>
</dbReference>
<sequence length="103" mass="11598">MAGHMWYQIYQKDDNGSISNMRNAGYTGHGVVNDDGVSYAGEPAYSSKDQQITQEQFNILQDFGDPKNSLARQNGFGPDDYNLRVKATKREAKNLIKPRYYGA</sequence>
<protein>
    <submittedName>
        <fullName evidence="1">Uncharacterized protein</fullName>
    </submittedName>
</protein>
<proteinExistence type="predicted"/>
<evidence type="ECO:0000313" key="1">
    <source>
        <dbReference type="EMBL" id="SFV54178.1"/>
    </source>
</evidence>
<accession>A0A1W1BKZ5</accession>
<organism evidence="1">
    <name type="scientific">hydrothermal vent metagenome</name>
    <dbReference type="NCBI Taxonomy" id="652676"/>
    <lineage>
        <taxon>unclassified sequences</taxon>
        <taxon>metagenomes</taxon>
        <taxon>ecological metagenomes</taxon>
    </lineage>
</organism>
<dbReference type="AlphaFoldDB" id="A0A1W1BKZ5"/>